<accession>K7YWE7</accession>
<dbReference type="KEGG" id="bbat:Bdt_1337"/>
<protein>
    <submittedName>
        <fullName evidence="1">Uncharacterized protein</fullName>
    </submittedName>
</protein>
<gene>
    <name evidence="1" type="ORF">Bdt_1337</name>
</gene>
<dbReference type="STRING" id="1069642.Bdt_1337"/>
<evidence type="ECO:0000313" key="1">
    <source>
        <dbReference type="EMBL" id="AFY01035.1"/>
    </source>
</evidence>
<sequence>MHSFSWAHKKEMAKVGAGEMTVHEISFASPCVCYSEK</sequence>
<evidence type="ECO:0000313" key="2">
    <source>
        <dbReference type="Proteomes" id="UP000010074"/>
    </source>
</evidence>
<dbReference type="PATRIC" id="fig|1069642.3.peg.1319"/>
<proteinExistence type="predicted"/>
<organism evidence="1 2">
    <name type="scientific">Bdellovibrio bacteriovorus str. Tiberius</name>
    <dbReference type="NCBI Taxonomy" id="1069642"/>
    <lineage>
        <taxon>Bacteria</taxon>
        <taxon>Pseudomonadati</taxon>
        <taxon>Bdellovibrionota</taxon>
        <taxon>Bdellovibrionia</taxon>
        <taxon>Bdellovibrionales</taxon>
        <taxon>Pseudobdellovibrionaceae</taxon>
        <taxon>Bdellovibrio</taxon>
    </lineage>
</organism>
<reference evidence="1 2" key="1">
    <citation type="journal article" date="2012" name="BMC Genomics">
        <title>Genome analysis of a simultaneously predatory and prey-independent, novel Bdellovibrio bacteriovorus from the River Tiber, supports in silico predictions of both ancient and recent lateral gene transfer from diverse bacteria.</title>
        <authorList>
            <person name="Hobley L."/>
            <person name="Lerner T.R."/>
            <person name="Williams L.E."/>
            <person name="Lambert C."/>
            <person name="Till R."/>
            <person name="Milner D.S."/>
            <person name="Basford S.M."/>
            <person name="Capeness M.J."/>
            <person name="Fenton A.K."/>
            <person name="Atterbury R.J."/>
            <person name="Harris M.A."/>
            <person name="Sockett R.E."/>
        </authorList>
    </citation>
    <scope>NUCLEOTIDE SEQUENCE [LARGE SCALE GENOMIC DNA]</scope>
    <source>
        <strain evidence="1 2">Tiberius</strain>
    </source>
</reference>
<dbReference type="AlphaFoldDB" id="K7YWE7"/>
<dbReference type="Proteomes" id="UP000010074">
    <property type="component" value="Chromosome"/>
</dbReference>
<name>K7YWE7_BDEBC</name>
<dbReference type="HOGENOM" id="CLU_3340654_0_0_7"/>
<dbReference type="EMBL" id="CP002930">
    <property type="protein sequence ID" value="AFY01035.1"/>
    <property type="molecule type" value="Genomic_DNA"/>
</dbReference>